<evidence type="ECO:0000313" key="6">
    <source>
        <dbReference type="Proteomes" id="UP000009183"/>
    </source>
</evidence>
<keyword evidence="1" id="KW-0521">NADP</keyword>
<dbReference type="OrthoDB" id="417891at2759"/>
<keyword evidence="6" id="KW-1185">Reference proteome</keyword>
<evidence type="ECO:0000256" key="1">
    <source>
        <dbReference type="ARBA" id="ARBA00022857"/>
    </source>
</evidence>
<gene>
    <name evidence="5" type="ordered locus">VIT_06s0004g05450</name>
</gene>
<organism evidence="5 6">
    <name type="scientific">Vitis vinifera</name>
    <name type="common">Grape</name>
    <dbReference type="NCBI Taxonomy" id="29760"/>
    <lineage>
        <taxon>Eukaryota</taxon>
        <taxon>Viridiplantae</taxon>
        <taxon>Streptophyta</taxon>
        <taxon>Embryophyta</taxon>
        <taxon>Tracheophyta</taxon>
        <taxon>Spermatophyta</taxon>
        <taxon>Magnoliopsida</taxon>
        <taxon>eudicotyledons</taxon>
        <taxon>Gunneridae</taxon>
        <taxon>Pentapetalae</taxon>
        <taxon>rosids</taxon>
        <taxon>Vitales</taxon>
        <taxon>Vitaceae</taxon>
        <taxon>Viteae</taxon>
        <taxon>Vitis</taxon>
    </lineage>
</organism>
<dbReference type="Gene3D" id="3.40.50.720">
    <property type="entry name" value="NAD(P)-binding Rossmann-like Domain"/>
    <property type="match status" value="1"/>
</dbReference>
<dbReference type="SUPFAM" id="SSF51735">
    <property type="entry name" value="NAD(P)-binding Rossmann-fold domains"/>
    <property type="match status" value="1"/>
</dbReference>
<dbReference type="InterPro" id="IPR045000">
    <property type="entry name" value="TR"/>
</dbReference>
<dbReference type="InParanoid" id="D7SK83"/>
<dbReference type="STRING" id="29760.D7SK83"/>
<sequence length="180" mass="19716">MIWFKVLFPINNAAIIIQKPTVRVTAEEFSAIMAINFESAYHLSQLAYPILKALGAMGSVVFISFVASIVAVKHLSTCSVTKGAMNQLTKNLACGWAEDNIRSNAVASWYIKTPMVDQMLSNKTFLGKVINRTPLCRVGDPKEVSSLVAFLCLPTSFYIIGQTICVDSGMIVNGFEPNLF</sequence>
<dbReference type="InterPro" id="IPR002347">
    <property type="entry name" value="SDR_fam"/>
</dbReference>
<dbReference type="PaxDb" id="29760-VIT_06s0004g05450.t01"/>
<dbReference type="HOGENOM" id="CLU_010194_47_3_1"/>
<evidence type="ECO:0008006" key="7">
    <source>
        <dbReference type="Google" id="ProtNLM"/>
    </source>
</evidence>
<evidence type="ECO:0000256" key="2">
    <source>
        <dbReference type="ARBA" id="ARBA00023002"/>
    </source>
</evidence>
<dbReference type="InterPro" id="IPR036291">
    <property type="entry name" value="NAD(P)-bd_dom_sf"/>
</dbReference>
<dbReference type="EMBL" id="FN594951">
    <property type="protein sequence ID" value="CBI16059.3"/>
    <property type="molecule type" value="Genomic_DNA"/>
</dbReference>
<keyword evidence="4" id="KW-0472">Membrane</keyword>
<dbReference type="PRINTS" id="PR00081">
    <property type="entry name" value="GDHRDH"/>
</dbReference>
<accession>D7SK83</accession>
<dbReference type="eggNOG" id="KOG0725">
    <property type="taxonomic scope" value="Eukaryota"/>
</dbReference>
<keyword evidence="4" id="KW-1133">Transmembrane helix</keyword>
<name>D7SK83_VITVI</name>
<comment type="similarity">
    <text evidence="3">Belongs to the short-chain dehydrogenases/reductases (SDR) family. SDR65C subfamily.</text>
</comment>
<reference evidence="6" key="1">
    <citation type="journal article" date="2007" name="Nature">
        <title>The grapevine genome sequence suggests ancestral hexaploidization in major angiosperm phyla.</title>
        <authorList>
            <consortium name="The French-Italian Public Consortium for Grapevine Genome Characterization."/>
            <person name="Jaillon O."/>
            <person name="Aury J.-M."/>
            <person name="Noel B."/>
            <person name="Policriti A."/>
            <person name="Clepet C."/>
            <person name="Casagrande A."/>
            <person name="Choisne N."/>
            <person name="Aubourg S."/>
            <person name="Vitulo N."/>
            <person name="Jubin C."/>
            <person name="Vezzi A."/>
            <person name="Legeai F."/>
            <person name="Hugueney P."/>
            <person name="Dasilva C."/>
            <person name="Horner D."/>
            <person name="Mica E."/>
            <person name="Jublot D."/>
            <person name="Poulain J."/>
            <person name="Bruyere C."/>
            <person name="Billault A."/>
            <person name="Segurens B."/>
            <person name="Gouyvenoux M."/>
            <person name="Ugarte E."/>
            <person name="Cattonaro F."/>
            <person name="Anthouard V."/>
            <person name="Vico V."/>
            <person name="Del Fabbro C."/>
            <person name="Alaux M."/>
            <person name="Di Gaspero G."/>
            <person name="Dumas V."/>
            <person name="Felice N."/>
            <person name="Paillard S."/>
            <person name="Juman I."/>
            <person name="Moroldo M."/>
            <person name="Scalabrin S."/>
            <person name="Canaguier A."/>
            <person name="Le Clainche I."/>
            <person name="Malacrida G."/>
            <person name="Durand E."/>
            <person name="Pesole G."/>
            <person name="Laucou V."/>
            <person name="Chatelet P."/>
            <person name="Merdinoglu D."/>
            <person name="Delledonne M."/>
            <person name="Pezzotti M."/>
            <person name="Lecharny A."/>
            <person name="Scarpelli C."/>
            <person name="Artiguenave F."/>
            <person name="Pe M.E."/>
            <person name="Valle G."/>
            <person name="Morgante M."/>
            <person name="Caboche M."/>
            <person name="Adam-Blondon A.-F."/>
            <person name="Weissenbach J."/>
            <person name="Quetier F."/>
            <person name="Wincker P."/>
        </authorList>
    </citation>
    <scope>NUCLEOTIDE SEQUENCE [LARGE SCALE GENOMIC DNA]</scope>
    <source>
        <strain evidence="6">cv. Pinot noir / PN40024</strain>
    </source>
</reference>
<evidence type="ECO:0000256" key="4">
    <source>
        <dbReference type="SAM" id="Phobius"/>
    </source>
</evidence>
<protein>
    <recommendedName>
        <fullName evidence="7">Tropinone reductase-like</fullName>
    </recommendedName>
</protein>
<feature type="transmembrane region" description="Helical" evidence="4">
    <location>
        <begin position="50"/>
        <end position="72"/>
    </location>
</feature>
<evidence type="ECO:0000313" key="5">
    <source>
        <dbReference type="EMBL" id="CBI16059.3"/>
    </source>
</evidence>
<dbReference type="Proteomes" id="UP000009183">
    <property type="component" value="Chromosome 6"/>
</dbReference>
<dbReference type="Pfam" id="PF13561">
    <property type="entry name" value="adh_short_C2"/>
    <property type="match status" value="1"/>
</dbReference>
<dbReference type="AlphaFoldDB" id="D7SK83"/>
<dbReference type="PANTHER" id="PTHR42898:SF6">
    <property type="entry name" value="NADP-DEPENDENT MANNITOL DEHYDROGENASE"/>
    <property type="match status" value="1"/>
</dbReference>
<dbReference type="PANTHER" id="PTHR42898">
    <property type="entry name" value="TROPINONE REDUCTASE"/>
    <property type="match status" value="1"/>
</dbReference>
<dbReference type="GO" id="GO:0016491">
    <property type="term" value="F:oxidoreductase activity"/>
    <property type="evidence" value="ECO:0007669"/>
    <property type="project" value="UniProtKB-KW"/>
</dbReference>
<keyword evidence="4" id="KW-0812">Transmembrane</keyword>
<evidence type="ECO:0000256" key="3">
    <source>
        <dbReference type="ARBA" id="ARBA00025714"/>
    </source>
</evidence>
<keyword evidence="2" id="KW-0560">Oxidoreductase</keyword>
<proteinExistence type="inferred from homology"/>